<dbReference type="InterPro" id="IPR036852">
    <property type="entry name" value="Peptidase_S8/S53_dom_sf"/>
</dbReference>
<dbReference type="Gene3D" id="3.40.50.200">
    <property type="entry name" value="Peptidase S8/S53 domain"/>
    <property type="match status" value="1"/>
</dbReference>
<feature type="binding site" evidence="8">
    <location>
        <position position="537"/>
    </location>
    <ligand>
        <name>Ca(2+)</name>
        <dbReference type="ChEBI" id="CHEBI:29108"/>
    </ligand>
</feature>
<organism evidence="11 12">
    <name type="scientific">Zasmidium cellare</name>
    <name type="common">Wine cellar mold</name>
    <name type="synonym">Racodium cellare</name>
    <dbReference type="NCBI Taxonomy" id="395010"/>
    <lineage>
        <taxon>Eukaryota</taxon>
        <taxon>Fungi</taxon>
        <taxon>Dikarya</taxon>
        <taxon>Ascomycota</taxon>
        <taxon>Pezizomycotina</taxon>
        <taxon>Dothideomycetes</taxon>
        <taxon>Dothideomycetidae</taxon>
        <taxon>Mycosphaerellales</taxon>
        <taxon>Mycosphaerellaceae</taxon>
        <taxon>Zasmidium</taxon>
    </lineage>
</organism>
<reference evidence="11 12" key="1">
    <citation type="journal article" date="2023" name="G3 (Bethesda)">
        <title>A chromosome-level genome assembly of Zasmidium syzygii isolated from banana leaves.</title>
        <authorList>
            <person name="van Westerhoven A.C."/>
            <person name="Mehrabi R."/>
            <person name="Talebi R."/>
            <person name="Steentjes M.B.F."/>
            <person name="Corcolon B."/>
            <person name="Chong P.A."/>
            <person name="Kema G.H.J."/>
            <person name="Seidl M.F."/>
        </authorList>
    </citation>
    <scope>NUCLEOTIDE SEQUENCE [LARGE SCALE GENOMIC DNA]</scope>
    <source>
        <strain evidence="11 12">P124</strain>
    </source>
</reference>
<dbReference type="SUPFAM" id="SSF52743">
    <property type="entry name" value="Subtilisin-like"/>
    <property type="match status" value="1"/>
</dbReference>
<feature type="active site" description="Charge relay system" evidence="8">
    <location>
        <position position="288"/>
    </location>
</feature>
<keyword evidence="12" id="KW-1185">Reference proteome</keyword>
<dbReference type="Proteomes" id="UP001305779">
    <property type="component" value="Unassembled WGS sequence"/>
</dbReference>
<evidence type="ECO:0000256" key="5">
    <source>
        <dbReference type="ARBA" id="ARBA00022825"/>
    </source>
</evidence>
<dbReference type="InterPro" id="IPR050819">
    <property type="entry name" value="Tripeptidyl-peptidase_I"/>
</dbReference>
<feature type="binding site" evidence="8">
    <location>
        <position position="555"/>
    </location>
    <ligand>
        <name>Ca(2+)</name>
        <dbReference type="ChEBI" id="CHEBI:29108"/>
    </ligand>
</feature>
<feature type="active site" description="Charge relay system" evidence="8">
    <location>
        <position position="284"/>
    </location>
</feature>
<evidence type="ECO:0000259" key="10">
    <source>
        <dbReference type="PROSITE" id="PS51695"/>
    </source>
</evidence>
<dbReference type="PANTHER" id="PTHR14218:SF15">
    <property type="entry name" value="TRIPEPTIDYL-PEPTIDASE 1"/>
    <property type="match status" value="1"/>
</dbReference>
<feature type="signal peptide" evidence="9">
    <location>
        <begin position="1"/>
        <end position="19"/>
    </location>
</feature>
<dbReference type="CDD" id="cd04056">
    <property type="entry name" value="Peptidases_S53"/>
    <property type="match status" value="1"/>
</dbReference>
<gene>
    <name evidence="11" type="ORF">PRZ48_010076</name>
</gene>
<feature type="chain" id="PRO_5045869096" description="Peptidase S53 domain-containing protein" evidence="9">
    <location>
        <begin position="20"/>
        <end position="574"/>
    </location>
</feature>
<comment type="subcellular location">
    <subcellularLocation>
        <location evidence="1">Secreted</location>
        <location evidence="1">Extracellular space</location>
    </subcellularLocation>
</comment>
<keyword evidence="4 8" id="KW-0378">Hydrolase</keyword>
<proteinExistence type="predicted"/>
<evidence type="ECO:0000313" key="11">
    <source>
        <dbReference type="EMBL" id="KAK4499559.1"/>
    </source>
</evidence>
<keyword evidence="9" id="KW-0732">Signal</keyword>
<feature type="domain" description="Peptidase S53" evidence="10">
    <location>
        <begin position="210"/>
        <end position="574"/>
    </location>
</feature>
<protein>
    <recommendedName>
        <fullName evidence="10">Peptidase S53 domain-containing protein</fullName>
    </recommendedName>
</protein>
<evidence type="ECO:0000256" key="6">
    <source>
        <dbReference type="ARBA" id="ARBA00022837"/>
    </source>
</evidence>
<keyword evidence="2 8" id="KW-0645">Protease</keyword>
<feature type="active site" description="Charge relay system" evidence="8">
    <location>
        <position position="495"/>
    </location>
</feature>
<keyword evidence="6 8" id="KW-0106">Calcium</keyword>
<evidence type="ECO:0000256" key="2">
    <source>
        <dbReference type="ARBA" id="ARBA00022670"/>
    </source>
</evidence>
<sequence length="574" mass="60509">MSFLSRLAVPLLFALPAFSAPVLPPDLGPLTLFDELKALPSQWTKTTGNASAANLAVKIGLKQSNIQGLEQRLMEVATPGNADYGQWLSKEEIDSYVAPSAVNVALVKTWLALYGINDVTSPTSDWLAFSAPVSTVGALLGTTYDFYTHPSSKQAIPRTMQYSVPLLLHDVIDLVTPTTAFYRNLAPQKVTSAPVESKRRTKRQSCTGTTITPKCLYSLYNVTYTSKGSQTVATTELIEVGAVHSDYASFAKQYSISSTLADFTDVSVSGGSNPGTGAEEGTLEGNLDTQYMGAIARTFVKNEFLDLGPSGDTDQDFEDQLANLATYLTSTSSPPSVVSTSYGGEEQAFSSSYMTRVCNEFMKAGSAGISVFFSSGDGGVGGNGEPNCNNGFYPLWPAVCPYTTAVGGTMFSSGKEVVANAQTSSGTFTPGGGFSNTFSTPSYQSSQVSKYITYLNGKYSGQYNAKGRGFPDISLASVNYQIVDGGSVEGVLGTSASSPTWAALVSLMNDYRHSNGKATLGFINPLLYSVTTGLNDITSGSNSGCNSKGFSATTGWDPASGLGSINFGKFLANV</sequence>
<evidence type="ECO:0000313" key="12">
    <source>
        <dbReference type="Proteomes" id="UP001305779"/>
    </source>
</evidence>
<dbReference type="InterPro" id="IPR030400">
    <property type="entry name" value="Sedolisin_dom"/>
</dbReference>
<evidence type="ECO:0000256" key="7">
    <source>
        <dbReference type="ARBA" id="ARBA00023145"/>
    </source>
</evidence>
<keyword evidence="7" id="KW-0865">Zymogen</keyword>
<name>A0ABR0EDW0_ZASCE</name>
<dbReference type="SMART" id="SM00944">
    <property type="entry name" value="Pro-kuma_activ"/>
    <property type="match status" value="1"/>
</dbReference>
<evidence type="ECO:0000256" key="9">
    <source>
        <dbReference type="SAM" id="SignalP"/>
    </source>
</evidence>
<dbReference type="SUPFAM" id="SSF54897">
    <property type="entry name" value="Protease propeptides/inhibitors"/>
    <property type="match status" value="1"/>
</dbReference>
<dbReference type="InterPro" id="IPR015366">
    <property type="entry name" value="S53_propep"/>
</dbReference>
<accession>A0ABR0EDW0</accession>
<evidence type="ECO:0000256" key="1">
    <source>
        <dbReference type="ARBA" id="ARBA00004239"/>
    </source>
</evidence>
<feature type="binding site" evidence="8">
    <location>
        <position position="557"/>
    </location>
    <ligand>
        <name>Ca(2+)</name>
        <dbReference type="ChEBI" id="CHEBI:29108"/>
    </ligand>
</feature>
<evidence type="ECO:0000256" key="8">
    <source>
        <dbReference type="PROSITE-ProRule" id="PRU01032"/>
    </source>
</evidence>
<dbReference type="CDD" id="cd11377">
    <property type="entry name" value="Pro-peptidase_S53"/>
    <property type="match status" value="1"/>
</dbReference>
<dbReference type="PROSITE" id="PS51695">
    <property type="entry name" value="SEDOLISIN"/>
    <property type="match status" value="1"/>
</dbReference>
<dbReference type="Pfam" id="PF09286">
    <property type="entry name" value="Pro-kuma_activ"/>
    <property type="match status" value="1"/>
</dbReference>
<comment type="caution">
    <text evidence="11">The sequence shown here is derived from an EMBL/GenBank/DDBJ whole genome shotgun (WGS) entry which is preliminary data.</text>
</comment>
<evidence type="ECO:0000256" key="4">
    <source>
        <dbReference type="ARBA" id="ARBA00022801"/>
    </source>
</evidence>
<evidence type="ECO:0000256" key="3">
    <source>
        <dbReference type="ARBA" id="ARBA00022723"/>
    </source>
</evidence>
<comment type="cofactor">
    <cofactor evidence="8">
        <name>Ca(2+)</name>
        <dbReference type="ChEBI" id="CHEBI:29108"/>
    </cofactor>
    <text evidence="8">Binds 1 Ca(2+) ion per subunit.</text>
</comment>
<dbReference type="EMBL" id="JAXOVC010000007">
    <property type="protein sequence ID" value="KAK4499559.1"/>
    <property type="molecule type" value="Genomic_DNA"/>
</dbReference>
<dbReference type="PANTHER" id="PTHR14218">
    <property type="entry name" value="PROTEASE S8 TRIPEPTIDYL PEPTIDASE I CLN2"/>
    <property type="match status" value="1"/>
</dbReference>
<keyword evidence="3 8" id="KW-0479">Metal-binding</keyword>
<keyword evidence="5 8" id="KW-0720">Serine protease</keyword>
<feature type="binding site" evidence="8">
    <location>
        <position position="536"/>
    </location>
    <ligand>
        <name>Ca(2+)</name>
        <dbReference type="ChEBI" id="CHEBI:29108"/>
    </ligand>
</feature>